<keyword evidence="4" id="KW-0238">DNA-binding</keyword>
<feature type="domain" description="HTH lysR-type" evidence="6">
    <location>
        <begin position="5"/>
        <end position="62"/>
    </location>
</feature>
<dbReference type="Pfam" id="PF03466">
    <property type="entry name" value="LysR_substrate"/>
    <property type="match status" value="1"/>
</dbReference>
<dbReference type="AlphaFoldDB" id="A0A7U0N5L1"/>
<sequence>MNRQDPLNGIHLFLTVVEAGNFSRAAAMLSVTPAAVSLRIGQLETELAVKLFHRSTRSVSLSEAGEWFYQSVAPFYQHILNAREGLHQSQDLPSGHLRITAVQMAKELLKAPFLAEFNRLYAQITLEINYEDHLIDIIQERIDVGIRLADKLQPGMVGVQITPALPCALIASRDYIEKYSAPMNIADLQQHRCIRFRFPDRGILHKWSLTDGEQDHDIDLPGVFITDNTEAIIEAARAGIGIAHVFLRHRIKQELEAGTLIEIMPGYCRPLPPMWVYYANRKYVPKKVRVFIDELKRHSQTLRW</sequence>
<dbReference type="PANTHER" id="PTHR30537">
    <property type="entry name" value="HTH-TYPE TRANSCRIPTIONAL REGULATOR"/>
    <property type="match status" value="1"/>
</dbReference>
<evidence type="ECO:0000313" key="7">
    <source>
        <dbReference type="EMBL" id="QQX52950.1"/>
    </source>
</evidence>
<dbReference type="EMBL" id="CP068391">
    <property type="protein sequence ID" value="QQX52950.1"/>
    <property type="molecule type" value="Genomic_DNA"/>
</dbReference>
<proteinExistence type="inferred from homology"/>
<evidence type="ECO:0000256" key="5">
    <source>
        <dbReference type="ARBA" id="ARBA00023163"/>
    </source>
</evidence>
<dbReference type="PANTHER" id="PTHR30537:SF1">
    <property type="entry name" value="HTH-TYPE TRANSCRIPTIONAL REGULATOR PGRR"/>
    <property type="match status" value="1"/>
</dbReference>
<dbReference type="PROSITE" id="PS50931">
    <property type="entry name" value="HTH_LYSR"/>
    <property type="match status" value="1"/>
</dbReference>
<dbReference type="GO" id="GO:0043565">
    <property type="term" value="F:sequence-specific DNA binding"/>
    <property type="evidence" value="ECO:0007669"/>
    <property type="project" value="TreeGrafter"/>
</dbReference>
<evidence type="ECO:0000313" key="8">
    <source>
        <dbReference type="Proteomes" id="UP000596176"/>
    </source>
</evidence>
<dbReference type="InterPro" id="IPR058163">
    <property type="entry name" value="LysR-type_TF_proteobact-type"/>
</dbReference>
<keyword evidence="2" id="KW-0678">Repressor</keyword>
<keyword evidence="3" id="KW-0805">Transcription regulation</keyword>
<dbReference type="Proteomes" id="UP000596176">
    <property type="component" value="Chromosome"/>
</dbReference>
<dbReference type="SUPFAM" id="SSF53850">
    <property type="entry name" value="Periplasmic binding protein-like II"/>
    <property type="match status" value="1"/>
</dbReference>
<comment type="similarity">
    <text evidence="1">Belongs to the LysR transcriptional regulatory family.</text>
</comment>
<evidence type="ECO:0000256" key="3">
    <source>
        <dbReference type="ARBA" id="ARBA00023015"/>
    </source>
</evidence>
<dbReference type="FunFam" id="1.10.10.10:FF:000001">
    <property type="entry name" value="LysR family transcriptional regulator"/>
    <property type="match status" value="1"/>
</dbReference>
<dbReference type="InterPro" id="IPR005119">
    <property type="entry name" value="LysR_subst-bd"/>
</dbReference>
<name>A0A7U0N5L1_SERPR</name>
<dbReference type="Gene3D" id="3.40.190.290">
    <property type="match status" value="1"/>
</dbReference>
<dbReference type="InterPro" id="IPR036388">
    <property type="entry name" value="WH-like_DNA-bd_sf"/>
</dbReference>
<gene>
    <name evidence="7" type="ORF">JKX24_22740</name>
</gene>
<dbReference type="SUPFAM" id="SSF46785">
    <property type="entry name" value="Winged helix' DNA-binding domain"/>
    <property type="match status" value="1"/>
</dbReference>
<evidence type="ECO:0000256" key="4">
    <source>
        <dbReference type="ARBA" id="ARBA00023125"/>
    </source>
</evidence>
<evidence type="ECO:0000256" key="2">
    <source>
        <dbReference type="ARBA" id="ARBA00022491"/>
    </source>
</evidence>
<organism evidence="7 8">
    <name type="scientific">Serratia proteamaculans</name>
    <dbReference type="NCBI Taxonomy" id="28151"/>
    <lineage>
        <taxon>Bacteria</taxon>
        <taxon>Pseudomonadati</taxon>
        <taxon>Pseudomonadota</taxon>
        <taxon>Gammaproteobacteria</taxon>
        <taxon>Enterobacterales</taxon>
        <taxon>Yersiniaceae</taxon>
        <taxon>Serratia</taxon>
    </lineage>
</organism>
<accession>A0A7U0N5L1</accession>
<evidence type="ECO:0000259" key="6">
    <source>
        <dbReference type="PROSITE" id="PS50931"/>
    </source>
</evidence>
<dbReference type="GO" id="GO:0006351">
    <property type="term" value="P:DNA-templated transcription"/>
    <property type="evidence" value="ECO:0007669"/>
    <property type="project" value="TreeGrafter"/>
</dbReference>
<dbReference type="GO" id="GO:0003700">
    <property type="term" value="F:DNA-binding transcription factor activity"/>
    <property type="evidence" value="ECO:0007669"/>
    <property type="project" value="InterPro"/>
</dbReference>
<reference evidence="7 8" key="1">
    <citation type="submission" date="2021-01" db="EMBL/GenBank/DDBJ databases">
        <title>Chromosome sequence of Serratia proteamaculans strain 94 rif-r, isolated from spoiled beef.</title>
        <authorList>
            <person name="Zaytseva Y.V."/>
            <person name="Iablokov S.N."/>
            <person name="Klyukina A."/>
        </authorList>
    </citation>
    <scope>NUCLEOTIDE SEQUENCE [LARGE SCALE GENOMIC DNA]</scope>
    <source>
        <strain evidence="7 8">94 rif-r</strain>
    </source>
</reference>
<keyword evidence="5" id="KW-0804">Transcription</keyword>
<dbReference type="RefSeq" id="WP_207976733.1">
    <property type="nucleotide sequence ID" value="NZ_CAMKUJ010000001.1"/>
</dbReference>
<dbReference type="InterPro" id="IPR036390">
    <property type="entry name" value="WH_DNA-bd_sf"/>
</dbReference>
<protein>
    <submittedName>
        <fullName evidence="7">LysR family transcriptional regulator</fullName>
    </submittedName>
</protein>
<dbReference type="Pfam" id="PF00126">
    <property type="entry name" value="HTH_1"/>
    <property type="match status" value="1"/>
</dbReference>
<dbReference type="InterPro" id="IPR000847">
    <property type="entry name" value="LysR_HTH_N"/>
</dbReference>
<dbReference type="Gene3D" id="1.10.10.10">
    <property type="entry name" value="Winged helix-like DNA-binding domain superfamily/Winged helix DNA-binding domain"/>
    <property type="match status" value="1"/>
</dbReference>
<evidence type="ECO:0000256" key="1">
    <source>
        <dbReference type="ARBA" id="ARBA00009437"/>
    </source>
</evidence>